<dbReference type="PANTHER" id="PTHR36529">
    <property type="entry name" value="SLL1095 PROTEIN"/>
    <property type="match status" value="1"/>
</dbReference>
<dbReference type="SUPFAM" id="SSF53448">
    <property type="entry name" value="Nucleotide-diphospho-sugar transferases"/>
    <property type="match status" value="1"/>
</dbReference>
<dbReference type="EMBL" id="CP043869">
    <property type="protein sequence ID" value="QEQ97308.1"/>
    <property type="molecule type" value="Genomic_DNA"/>
</dbReference>
<dbReference type="NCBIfam" id="TIGR04282">
    <property type="entry name" value="glyco_like_cofC"/>
    <property type="match status" value="1"/>
</dbReference>
<protein>
    <submittedName>
        <fullName evidence="1">DUF2064 domain-containing protein</fullName>
    </submittedName>
</protein>
<dbReference type="RefSeq" id="WP_138987050.1">
    <property type="nucleotide sequence ID" value="NZ_CP043869.1"/>
</dbReference>
<gene>
    <name evidence="1" type="ORF">F0U83_11635</name>
</gene>
<dbReference type="Proteomes" id="UP000324760">
    <property type="component" value="Chromosome"/>
</dbReference>
<sequence>MSTPLIIFAKAPEPGHVKTRLIPAIGKENAARLYCELLDYTLSEAMSSDCFPVYLYTAGEHNHPFLDEMMQKYSLIHREQQGTGLGERMYNALAEVGGGVLIGSDCPDITADLLTQCANVLTCKDGVFLPTEDGGYALVGVKKPHKALFEGVHWSTDRVMMQTRERLRLLNYTWKEPKVLWDLDCPEDLERYIKSRQSFTMS</sequence>
<dbReference type="KEGG" id="ncu:F0U83_11635"/>
<dbReference type="AlphaFoldDB" id="A0A5P1RCF7"/>
<name>A0A5P1RCF7_9GAMM</name>
<evidence type="ECO:0000313" key="2">
    <source>
        <dbReference type="Proteomes" id="UP000324760"/>
    </source>
</evidence>
<dbReference type="InterPro" id="IPR018641">
    <property type="entry name" value="Trfase_1_rSAM/seldom-assoc"/>
</dbReference>
<organism evidence="1 2">
    <name type="scientific">Neptunomonas concharum</name>
    <dbReference type="NCBI Taxonomy" id="1031538"/>
    <lineage>
        <taxon>Bacteria</taxon>
        <taxon>Pseudomonadati</taxon>
        <taxon>Pseudomonadota</taxon>
        <taxon>Gammaproteobacteria</taxon>
        <taxon>Oceanospirillales</taxon>
        <taxon>Oceanospirillaceae</taxon>
        <taxon>Neptunomonas</taxon>
    </lineage>
</organism>
<keyword evidence="2" id="KW-1185">Reference proteome</keyword>
<evidence type="ECO:0000313" key="1">
    <source>
        <dbReference type="EMBL" id="QEQ97308.1"/>
    </source>
</evidence>
<dbReference type="InterPro" id="IPR029044">
    <property type="entry name" value="Nucleotide-diphossugar_trans"/>
</dbReference>
<accession>A0A5P1RCF7</accession>
<reference evidence="1 2" key="1">
    <citation type="journal article" date="2019" name="Biochem. Eng. J.">
        <title>Metabolic engineering of the marine bacteria Neptunomonas concharum for the production of acetoin and meso-2,3-butanediol from acetate.</title>
        <authorList>
            <person name="Li W."/>
            <person name="Pu N."/>
            <person name="Liu C.-X."/>
            <person name="Yuan Q.-P."/>
            <person name="Li Z.-J."/>
        </authorList>
    </citation>
    <scope>NUCLEOTIDE SEQUENCE [LARGE SCALE GENOMIC DNA]</scope>
    <source>
        <strain evidence="1 2">JCM17730</strain>
    </source>
</reference>
<dbReference type="Gene3D" id="3.90.550.10">
    <property type="entry name" value="Spore Coat Polysaccharide Biosynthesis Protein SpsA, Chain A"/>
    <property type="match status" value="1"/>
</dbReference>
<proteinExistence type="predicted"/>
<dbReference type="OrthoDB" id="9798250at2"/>
<dbReference type="Pfam" id="PF09837">
    <property type="entry name" value="DUF2064"/>
    <property type="match status" value="1"/>
</dbReference>
<dbReference type="PANTHER" id="PTHR36529:SF1">
    <property type="entry name" value="GLYCOSYLTRANSFERASE"/>
    <property type="match status" value="1"/>
</dbReference>